<evidence type="ECO:0000313" key="3">
    <source>
        <dbReference type="Proteomes" id="UP000784294"/>
    </source>
</evidence>
<reference evidence="2" key="1">
    <citation type="submission" date="2018-11" db="EMBL/GenBank/DDBJ databases">
        <authorList>
            <consortium name="Pathogen Informatics"/>
        </authorList>
    </citation>
    <scope>NUCLEOTIDE SEQUENCE</scope>
</reference>
<feature type="region of interest" description="Disordered" evidence="1">
    <location>
        <begin position="1"/>
        <end position="21"/>
    </location>
</feature>
<protein>
    <submittedName>
        <fullName evidence="2">Uncharacterized protein</fullName>
    </submittedName>
</protein>
<dbReference type="Proteomes" id="UP000784294">
    <property type="component" value="Unassembled WGS sequence"/>
</dbReference>
<gene>
    <name evidence="2" type="ORF">PXEA_LOCUS23838</name>
</gene>
<keyword evidence="3" id="KW-1185">Reference proteome</keyword>
<accession>A0A3S5C247</accession>
<organism evidence="2 3">
    <name type="scientific">Protopolystoma xenopodis</name>
    <dbReference type="NCBI Taxonomy" id="117903"/>
    <lineage>
        <taxon>Eukaryota</taxon>
        <taxon>Metazoa</taxon>
        <taxon>Spiralia</taxon>
        <taxon>Lophotrochozoa</taxon>
        <taxon>Platyhelminthes</taxon>
        <taxon>Monogenea</taxon>
        <taxon>Polyopisthocotylea</taxon>
        <taxon>Polystomatidea</taxon>
        <taxon>Polystomatidae</taxon>
        <taxon>Protopolystoma</taxon>
    </lineage>
</organism>
<sequence>MLASPRRRTGTVSSESPNAKELEESAVFASLSANCVAPRRPERDLELDPLTVEVAGLPKAPRDVSDVNGPRNRLDFSLSRPLWLNKEERLPELPMTLDVDWRPLEIVALGISTSGL</sequence>
<dbReference type="AlphaFoldDB" id="A0A3S5C247"/>
<name>A0A3S5C247_9PLAT</name>
<evidence type="ECO:0000256" key="1">
    <source>
        <dbReference type="SAM" id="MobiDB-lite"/>
    </source>
</evidence>
<comment type="caution">
    <text evidence="2">The sequence shown here is derived from an EMBL/GenBank/DDBJ whole genome shotgun (WGS) entry which is preliminary data.</text>
</comment>
<dbReference type="EMBL" id="CAAALY010111992">
    <property type="protein sequence ID" value="VEL30398.1"/>
    <property type="molecule type" value="Genomic_DNA"/>
</dbReference>
<proteinExistence type="predicted"/>
<evidence type="ECO:0000313" key="2">
    <source>
        <dbReference type="EMBL" id="VEL30398.1"/>
    </source>
</evidence>